<gene>
    <name evidence="11" type="ORF">ABB37_04127</name>
</gene>
<evidence type="ECO:0000313" key="11">
    <source>
        <dbReference type="EMBL" id="KPA81877.1"/>
    </source>
</evidence>
<evidence type="ECO:0000313" key="12">
    <source>
        <dbReference type="Proteomes" id="UP000037923"/>
    </source>
</evidence>
<comment type="subcellular location">
    <subcellularLocation>
        <location evidence="1">Mitochondrion membrane</location>
        <topology evidence="1">Multi-pass membrane protein</topology>
    </subcellularLocation>
</comment>
<evidence type="ECO:0000256" key="5">
    <source>
        <dbReference type="ARBA" id="ARBA00022737"/>
    </source>
</evidence>
<dbReference type="OMA" id="AGMCFWT"/>
<evidence type="ECO:0000256" key="3">
    <source>
        <dbReference type="ARBA" id="ARBA00022448"/>
    </source>
</evidence>
<evidence type="ECO:0000256" key="9">
    <source>
        <dbReference type="PROSITE-ProRule" id="PRU00282"/>
    </source>
</evidence>
<keyword evidence="5" id="KW-0677">Repeat</keyword>
<keyword evidence="7" id="KW-0496">Mitochondrion</keyword>
<dbReference type="InterPro" id="IPR023395">
    <property type="entry name" value="MCP_dom_sf"/>
</dbReference>
<dbReference type="GO" id="GO:1990575">
    <property type="term" value="P:mitochondrial L-ornithine transmembrane transport"/>
    <property type="evidence" value="ECO:0007669"/>
    <property type="project" value="TreeGrafter"/>
</dbReference>
<dbReference type="PANTHER" id="PTHR45624:SF12">
    <property type="entry name" value="MITOCHONDRIAL ORNITHINE TRANSPORTER 1"/>
    <property type="match status" value="1"/>
</dbReference>
<keyword evidence="8 9" id="KW-0472">Membrane</keyword>
<dbReference type="InterPro" id="IPR018108">
    <property type="entry name" value="MCP_transmembrane"/>
</dbReference>
<feature type="repeat" description="Solcar" evidence="9">
    <location>
        <begin position="125"/>
        <end position="215"/>
    </location>
</feature>
<keyword evidence="4 9" id="KW-0812">Transmembrane</keyword>
<comment type="caution">
    <text evidence="11">The sequence shown here is derived from an EMBL/GenBank/DDBJ whole genome shotgun (WGS) entry which is preliminary data.</text>
</comment>
<keyword evidence="6" id="KW-1133">Transmembrane helix</keyword>
<evidence type="ECO:0000256" key="8">
    <source>
        <dbReference type="ARBA" id="ARBA00023136"/>
    </source>
</evidence>
<organism evidence="11 12">
    <name type="scientific">Leptomonas pyrrhocoris</name>
    <name type="common">Firebug parasite</name>
    <dbReference type="NCBI Taxonomy" id="157538"/>
    <lineage>
        <taxon>Eukaryota</taxon>
        <taxon>Discoba</taxon>
        <taxon>Euglenozoa</taxon>
        <taxon>Kinetoplastea</taxon>
        <taxon>Metakinetoplastina</taxon>
        <taxon>Trypanosomatida</taxon>
        <taxon>Trypanosomatidae</taxon>
        <taxon>Leishmaniinae</taxon>
        <taxon>Leptomonas</taxon>
    </lineage>
</organism>
<dbReference type="InterPro" id="IPR050567">
    <property type="entry name" value="Mitochondrial_Carrier"/>
</dbReference>
<dbReference type="Gene3D" id="1.50.40.10">
    <property type="entry name" value="Mitochondrial carrier domain"/>
    <property type="match status" value="1"/>
</dbReference>
<dbReference type="VEuPathDB" id="TriTrypDB:LpyrH10_06_4970"/>
<dbReference type="PROSITE" id="PS50920">
    <property type="entry name" value="SOLCAR"/>
    <property type="match status" value="3"/>
</dbReference>
<dbReference type="GeneID" id="26904418"/>
<evidence type="ECO:0000256" key="10">
    <source>
        <dbReference type="RuleBase" id="RU000488"/>
    </source>
</evidence>
<dbReference type="AlphaFoldDB" id="A0A0M9G459"/>
<dbReference type="Proteomes" id="UP000037923">
    <property type="component" value="Unassembled WGS sequence"/>
</dbReference>
<dbReference type="Pfam" id="PF00153">
    <property type="entry name" value="Mito_carr"/>
    <property type="match status" value="3"/>
</dbReference>
<accession>A0A0M9G459</accession>
<dbReference type="OrthoDB" id="14252at2759"/>
<evidence type="ECO:0000256" key="6">
    <source>
        <dbReference type="ARBA" id="ARBA00022989"/>
    </source>
</evidence>
<dbReference type="RefSeq" id="XP_015660316.1">
    <property type="nucleotide sequence ID" value="XM_015801696.1"/>
</dbReference>
<evidence type="ECO:0000256" key="2">
    <source>
        <dbReference type="ARBA" id="ARBA00006375"/>
    </source>
</evidence>
<sequence>MTAPSAFTVEDEQAPTAPLISVHTGAVEDYHRILRRLIGGTIGGVMQAATSHPFDTIKSRVQNGLFPSISSCARHTWREEGLHGFYRGVTPPLLFCGFQNLTLFSLNQVMSNYMSPDTHDRQTPLPLWRTAVAAQLTAPLYVLTVAPVEKVKVQLQMLGKGGHESSTVVGPISCLRRIIQTEGYRGILSGYTPTLMSRLIGLPFYFMGYQTARTALLDSRLASTHTGREVLVPMLSGMAAGMCFWTSNYPCDFVKTRVQASRTRVAIPDVIRATYKAGGIRGFYKGYTACIMRSAPANASVWLGIELTSSFMISKGW</sequence>
<keyword evidence="12" id="KW-1185">Reference proteome</keyword>
<dbReference type="GO" id="GO:0000064">
    <property type="term" value="F:L-ornithine transmembrane transporter activity"/>
    <property type="evidence" value="ECO:0007669"/>
    <property type="project" value="TreeGrafter"/>
</dbReference>
<evidence type="ECO:0000256" key="4">
    <source>
        <dbReference type="ARBA" id="ARBA00022692"/>
    </source>
</evidence>
<reference evidence="11 12" key="1">
    <citation type="submission" date="2015-07" db="EMBL/GenBank/DDBJ databases">
        <title>High-quality genome of monoxenous trypanosomatid Leptomonas pyrrhocoris.</title>
        <authorList>
            <person name="Flegontov P."/>
            <person name="Butenko A."/>
            <person name="Firsov S."/>
            <person name="Vlcek C."/>
            <person name="Logacheva M.D."/>
            <person name="Field M."/>
            <person name="Filatov D."/>
            <person name="Flegontova O."/>
            <person name="Gerasimov E."/>
            <person name="Jackson A.P."/>
            <person name="Kelly S."/>
            <person name="Opperdoes F."/>
            <person name="O'Reilly A."/>
            <person name="Votypka J."/>
            <person name="Yurchenko V."/>
            <person name="Lukes J."/>
        </authorList>
    </citation>
    <scope>NUCLEOTIDE SEQUENCE [LARGE SCALE GENOMIC DNA]</scope>
    <source>
        <strain evidence="11">H10</strain>
    </source>
</reference>
<proteinExistence type="inferred from homology"/>
<keyword evidence="3 10" id="KW-0813">Transport</keyword>
<feature type="repeat" description="Solcar" evidence="9">
    <location>
        <begin position="31"/>
        <end position="113"/>
    </location>
</feature>
<dbReference type="EMBL" id="LGTL01000006">
    <property type="protein sequence ID" value="KPA81877.1"/>
    <property type="molecule type" value="Genomic_DNA"/>
</dbReference>
<name>A0A0M9G459_LEPPY</name>
<evidence type="ECO:0000256" key="1">
    <source>
        <dbReference type="ARBA" id="ARBA00004225"/>
    </source>
</evidence>
<comment type="similarity">
    <text evidence="2 10">Belongs to the mitochondrial carrier (TC 2.A.29) family.</text>
</comment>
<dbReference type="PANTHER" id="PTHR45624">
    <property type="entry name" value="MITOCHONDRIAL BASIC AMINO ACIDS TRANSPORTER-RELATED"/>
    <property type="match status" value="1"/>
</dbReference>
<feature type="repeat" description="Solcar" evidence="9">
    <location>
        <begin position="228"/>
        <end position="311"/>
    </location>
</feature>
<dbReference type="SUPFAM" id="SSF103506">
    <property type="entry name" value="Mitochondrial carrier"/>
    <property type="match status" value="1"/>
</dbReference>
<protein>
    <submittedName>
        <fullName evidence="11">Putative mitochondrial Mitochondrial carrier protein</fullName>
    </submittedName>
</protein>
<evidence type="ECO:0000256" key="7">
    <source>
        <dbReference type="ARBA" id="ARBA00023128"/>
    </source>
</evidence>
<dbReference type="GO" id="GO:0031966">
    <property type="term" value="C:mitochondrial membrane"/>
    <property type="evidence" value="ECO:0007669"/>
    <property type="project" value="UniProtKB-SubCell"/>
</dbReference>